<sequence>MEKLIVKFLSDSLTQEELEKLRDWLAIPDNQKVFESYVKSNQDLLQLLHSAKADETYPKIWNKIKESEKPVKKLNSRIHIYTASAAVLVLLLGSVLIMRHLLSPRVVVEDLVDTGKAVVLKLGNGQTQVLNMSDTLVNVTNDGSVKGVFAADQLNYYQGENTQAAQGAPEKNTIEVPNGRQFKLVLSDSTIVYLNSGTTFTYPVHFANADKREVFLQGEAFFDVTSDKHHPFVVCSDDIHVEVLGTRFNFSGYEKQHHSEVVLVEGAVKMAGKKTKGYSMGEVILKPGFKGEFHKDTDSIAVEEVDTYLFTAWMNGKLIFRDKTFNEILETLERHFNVKIINRNEELGASRFNTSFGKDVKLERILFYFKKVYGMDYSIEENTIIIK</sequence>
<dbReference type="Pfam" id="PF04773">
    <property type="entry name" value="FecR"/>
    <property type="match status" value="1"/>
</dbReference>
<protein>
    <submittedName>
        <fullName evidence="4">FecR family protein</fullName>
    </submittedName>
</protein>
<dbReference type="EMBL" id="FPJE01000021">
    <property type="protein sequence ID" value="SFW68887.1"/>
    <property type="molecule type" value="Genomic_DNA"/>
</dbReference>
<feature type="domain" description="FecR protein" evidence="2">
    <location>
        <begin position="173"/>
        <end position="269"/>
    </location>
</feature>
<keyword evidence="1" id="KW-0812">Transmembrane</keyword>
<dbReference type="RefSeq" id="WP_072318519.1">
    <property type="nucleotide sequence ID" value="NZ_FPJE01000021.1"/>
</dbReference>
<dbReference type="PANTHER" id="PTHR30273">
    <property type="entry name" value="PERIPLASMIC SIGNAL SENSOR AND SIGMA FACTOR ACTIVATOR FECR-RELATED"/>
    <property type="match status" value="1"/>
</dbReference>
<feature type="domain" description="Protein FecR C-terminal" evidence="3">
    <location>
        <begin position="317"/>
        <end position="386"/>
    </location>
</feature>
<reference evidence="4 5" key="1">
    <citation type="submission" date="2016-11" db="EMBL/GenBank/DDBJ databases">
        <authorList>
            <person name="Jaros S."/>
            <person name="Januszkiewicz K."/>
            <person name="Wedrychowicz H."/>
        </authorList>
    </citation>
    <scope>NUCLEOTIDE SEQUENCE [LARGE SCALE GENOMIC DNA]</scope>
    <source>
        <strain evidence="4 5">CGMCC 1.12145</strain>
    </source>
</reference>
<proteinExistence type="predicted"/>
<evidence type="ECO:0000313" key="5">
    <source>
        <dbReference type="Proteomes" id="UP000182248"/>
    </source>
</evidence>
<dbReference type="Proteomes" id="UP000182248">
    <property type="component" value="Unassembled WGS sequence"/>
</dbReference>
<organism evidence="4 5">
    <name type="scientific">Sinomicrobium oceani</name>
    <dbReference type="NCBI Taxonomy" id="1150368"/>
    <lineage>
        <taxon>Bacteria</taxon>
        <taxon>Pseudomonadati</taxon>
        <taxon>Bacteroidota</taxon>
        <taxon>Flavobacteriia</taxon>
        <taxon>Flavobacteriales</taxon>
        <taxon>Flavobacteriaceae</taxon>
        <taxon>Sinomicrobium</taxon>
    </lineage>
</organism>
<accession>A0A1K1R9S7</accession>
<evidence type="ECO:0000259" key="3">
    <source>
        <dbReference type="Pfam" id="PF16344"/>
    </source>
</evidence>
<keyword evidence="5" id="KW-1185">Reference proteome</keyword>
<dbReference type="InterPro" id="IPR032508">
    <property type="entry name" value="FecR_C"/>
</dbReference>
<dbReference type="PANTHER" id="PTHR30273:SF2">
    <property type="entry name" value="PROTEIN FECR"/>
    <property type="match status" value="1"/>
</dbReference>
<keyword evidence="1" id="KW-0472">Membrane</keyword>
<dbReference type="InterPro" id="IPR006860">
    <property type="entry name" value="FecR"/>
</dbReference>
<dbReference type="Gene3D" id="2.60.120.1440">
    <property type="match status" value="1"/>
</dbReference>
<dbReference type="Pfam" id="PF16344">
    <property type="entry name" value="FecR_C"/>
    <property type="match status" value="1"/>
</dbReference>
<dbReference type="STRING" id="1150368.SAMN02927921_03336"/>
<evidence type="ECO:0000259" key="2">
    <source>
        <dbReference type="Pfam" id="PF04773"/>
    </source>
</evidence>
<gene>
    <name evidence="4" type="ORF">SAMN02927921_03336</name>
</gene>
<keyword evidence="1" id="KW-1133">Transmembrane helix</keyword>
<dbReference type="AlphaFoldDB" id="A0A1K1R9S7"/>
<feature type="transmembrane region" description="Helical" evidence="1">
    <location>
        <begin position="78"/>
        <end position="98"/>
    </location>
</feature>
<dbReference type="Gene3D" id="3.55.50.30">
    <property type="match status" value="1"/>
</dbReference>
<name>A0A1K1R9S7_9FLAO</name>
<dbReference type="OrthoDB" id="704021at2"/>
<dbReference type="InterPro" id="IPR012373">
    <property type="entry name" value="Ferrdict_sens_TM"/>
</dbReference>
<evidence type="ECO:0000313" key="4">
    <source>
        <dbReference type="EMBL" id="SFW68887.1"/>
    </source>
</evidence>
<dbReference type="GO" id="GO:0016989">
    <property type="term" value="F:sigma factor antagonist activity"/>
    <property type="evidence" value="ECO:0007669"/>
    <property type="project" value="TreeGrafter"/>
</dbReference>
<evidence type="ECO:0000256" key="1">
    <source>
        <dbReference type="SAM" id="Phobius"/>
    </source>
</evidence>